<protein>
    <submittedName>
        <fullName evidence="1">Uncharacterized protein</fullName>
    </submittedName>
</protein>
<name>A0A1C3ZMF4_9BACI</name>
<evidence type="ECO:0000313" key="2">
    <source>
        <dbReference type="Proteomes" id="UP000196052"/>
    </source>
</evidence>
<dbReference type="Proteomes" id="UP000196052">
    <property type="component" value="Unassembled WGS sequence"/>
</dbReference>
<accession>A0A1C3ZMF4</accession>
<evidence type="ECO:0000313" key="1">
    <source>
        <dbReference type="EMBL" id="SCB83485.1"/>
    </source>
</evidence>
<dbReference type="AlphaFoldDB" id="A0A1C3ZMF4"/>
<gene>
    <name evidence="1" type="ORF">BC05F1_00415</name>
</gene>
<proteinExistence type="predicted"/>
<dbReference type="EMBL" id="FMBE01000010">
    <property type="protein sequence ID" value="SCB83485.1"/>
    <property type="molecule type" value="Genomic_DNA"/>
</dbReference>
<organism evidence="1 2">
    <name type="scientific">Bacillus wiedmannii</name>
    <dbReference type="NCBI Taxonomy" id="1890302"/>
    <lineage>
        <taxon>Bacteria</taxon>
        <taxon>Bacillati</taxon>
        <taxon>Bacillota</taxon>
        <taxon>Bacilli</taxon>
        <taxon>Bacillales</taxon>
        <taxon>Bacillaceae</taxon>
        <taxon>Bacillus</taxon>
        <taxon>Bacillus cereus group</taxon>
    </lineage>
</organism>
<reference evidence="2" key="1">
    <citation type="submission" date="2016-08" db="EMBL/GenBank/DDBJ databases">
        <authorList>
            <person name="Loux V."/>
            <person name="Rue O."/>
        </authorList>
    </citation>
    <scope>NUCLEOTIDE SEQUENCE [LARGE SCALE GENOMIC DNA]</scope>
    <source>
        <strain evidence="2">INRA Bc05-F1</strain>
    </source>
</reference>
<sequence length="46" mass="5356">MYLFLIVSSWRILCSVAIIHPQTDVIPLKNVQIWSETESQEDVCYS</sequence>